<sequence>MAAYTRRAFAGFCTAAVAFVGFGGAVKAADGAAETSLVRPPGAQDELRLLASCVKCDRCRSVCHTGVIGVAEVGDGVLRARTPKLNFHRGSCDFCGDCLRVCPTGAIGPFDPDVDKMGVAVVQKDRCVAYYQGCVECQKACPYEAISLDGSGHPVVDDARCNGCGVCEDVCPALVYRSFAGGSRRGIVVVSPSAYERLGKTVVEDESEMSAR</sequence>
<dbReference type="KEGG" id="egd:GS424_015755"/>
<gene>
    <name evidence="6" type="ORF">GJG86_05595</name>
    <name evidence="7" type="ORF">GS424_015755</name>
</gene>
<reference evidence="8" key="1">
    <citation type="submission" date="2019-08" db="EMBL/GenBank/DDBJ databases">
        <title>Arthrobacter sp. nov., isolated from plateau pika and Tibetan wild ass.</title>
        <authorList>
            <person name="Ge Y."/>
        </authorList>
    </citation>
    <scope>NUCLEOTIDE SEQUENCE [LARGE SCALE GENOMIC DNA]</scope>
    <source>
        <strain evidence="8">HF-4214</strain>
    </source>
</reference>
<evidence type="ECO:0000256" key="4">
    <source>
        <dbReference type="SAM" id="SignalP"/>
    </source>
</evidence>
<evidence type="ECO:0000313" key="7">
    <source>
        <dbReference type="EMBL" id="QOS67934.1"/>
    </source>
</evidence>
<dbReference type="GO" id="GO:0046872">
    <property type="term" value="F:metal ion binding"/>
    <property type="evidence" value="ECO:0007669"/>
    <property type="project" value="UniProtKB-KW"/>
</dbReference>
<keyword evidence="3" id="KW-0411">Iron-sulfur</keyword>
<dbReference type="Proteomes" id="UP000438093">
    <property type="component" value="Unassembled WGS sequence"/>
</dbReference>
<feature type="domain" description="4Fe-4S ferredoxin-type" evidence="5">
    <location>
        <begin position="118"/>
        <end position="151"/>
    </location>
</feature>
<dbReference type="CDD" id="cd16373">
    <property type="entry name" value="DMSOR_beta_like"/>
    <property type="match status" value="1"/>
</dbReference>
<keyword evidence="4" id="KW-0732">Signal</keyword>
<dbReference type="SUPFAM" id="SSF54862">
    <property type="entry name" value="4Fe-4S ferredoxins"/>
    <property type="match status" value="1"/>
</dbReference>
<feature type="signal peptide" evidence="4">
    <location>
        <begin position="1"/>
        <end position="28"/>
    </location>
</feature>
<dbReference type="Proteomes" id="UP000478463">
    <property type="component" value="Chromosome"/>
</dbReference>
<organism evidence="6 8">
    <name type="scientific">Eggerthella guodeyinii</name>
    <dbReference type="NCBI Taxonomy" id="2690837"/>
    <lineage>
        <taxon>Bacteria</taxon>
        <taxon>Bacillati</taxon>
        <taxon>Actinomycetota</taxon>
        <taxon>Coriobacteriia</taxon>
        <taxon>Eggerthellales</taxon>
        <taxon>Eggerthellaceae</taxon>
        <taxon>Eggerthella</taxon>
    </lineage>
</organism>
<accession>A0A6L7IT01</accession>
<feature type="chain" id="PRO_5044645238" evidence="4">
    <location>
        <begin position="29"/>
        <end position="212"/>
    </location>
</feature>
<reference evidence="6" key="2">
    <citation type="submission" date="2019-08" db="EMBL/GenBank/DDBJ databases">
        <authorList>
            <person name="Ge Y."/>
        </authorList>
    </citation>
    <scope>NUCLEOTIDE SEQUENCE</scope>
    <source>
        <strain evidence="6">HF-4214</strain>
    </source>
</reference>
<dbReference type="RefSeq" id="WP_154332845.1">
    <property type="nucleotide sequence ID" value="NZ_CP063310.1"/>
</dbReference>
<dbReference type="InterPro" id="IPR017900">
    <property type="entry name" value="4Fe4S_Fe_S_CS"/>
</dbReference>
<evidence type="ECO:0000259" key="5">
    <source>
        <dbReference type="PROSITE" id="PS51379"/>
    </source>
</evidence>
<dbReference type="AlphaFoldDB" id="A0A6N7RM14"/>
<feature type="domain" description="4Fe-4S ferredoxin-type" evidence="5">
    <location>
        <begin position="152"/>
        <end position="182"/>
    </location>
</feature>
<evidence type="ECO:0000313" key="6">
    <source>
        <dbReference type="EMBL" id="MRX81961.1"/>
    </source>
</evidence>
<accession>A0A6N7RM14</accession>
<protein>
    <submittedName>
        <fullName evidence="6">4Fe-4S dicluster domain-containing protein</fullName>
    </submittedName>
</protein>
<dbReference type="EMBL" id="VTFY01000003">
    <property type="protein sequence ID" value="MRX81961.1"/>
    <property type="molecule type" value="Genomic_DNA"/>
</dbReference>
<dbReference type="PROSITE" id="PS51379">
    <property type="entry name" value="4FE4S_FER_2"/>
    <property type="match status" value="3"/>
</dbReference>
<evidence type="ECO:0000313" key="8">
    <source>
        <dbReference type="Proteomes" id="UP000438093"/>
    </source>
</evidence>
<keyword evidence="2" id="KW-0408">Iron</keyword>
<evidence type="ECO:0000256" key="1">
    <source>
        <dbReference type="ARBA" id="ARBA00022723"/>
    </source>
</evidence>
<name>A0A6N7RM14_9ACTN</name>
<evidence type="ECO:0000256" key="2">
    <source>
        <dbReference type="ARBA" id="ARBA00023004"/>
    </source>
</evidence>
<dbReference type="InterPro" id="IPR017896">
    <property type="entry name" value="4Fe4S_Fe-S-bd"/>
</dbReference>
<evidence type="ECO:0000256" key="3">
    <source>
        <dbReference type="ARBA" id="ARBA00023014"/>
    </source>
</evidence>
<feature type="domain" description="4Fe-4S ferredoxin-type" evidence="5">
    <location>
        <begin position="83"/>
        <end position="113"/>
    </location>
</feature>
<keyword evidence="8" id="KW-1185">Reference proteome</keyword>
<dbReference type="PROSITE" id="PS00198">
    <property type="entry name" value="4FE4S_FER_1"/>
    <property type="match status" value="2"/>
</dbReference>
<proteinExistence type="predicted"/>
<dbReference type="PANTHER" id="PTHR43122">
    <property type="entry name" value="FERREDOXIN SUBUNIT OF PYRUVATE:FLAVODOXIN OXIDOREDUCTASE-RELATED"/>
    <property type="match status" value="1"/>
</dbReference>
<dbReference type="GO" id="GO:0051536">
    <property type="term" value="F:iron-sulfur cluster binding"/>
    <property type="evidence" value="ECO:0007669"/>
    <property type="project" value="UniProtKB-KW"/>
</dbReference>
<dbReference type="Pfam" id="PF12838">
    <property type="entry name" value="Fer4_7"/>
    <property type="match status" value="2"/>
</dbReference>
<keyword evidence="1" id="KW-0479">Metal-binding</keyword>
<reference evidence="7 9" key="3">
    <citation type="submission" date="2020-10" db="EMBL/GenBank/DDBJ databases">
        <title>Eggerthella sp. nov., isolated from human feces.</title>
        <authorList>
            <person name="Yajun G."/>
        </authorList>
    </citation>
    <scope>NUCLEOTIDE SEQUENCE [LARGE SCALE GENOMIC DNA]</scope>
    <source>
        <strain evidence="7 9">HF-1101</strain>
    </source>
</reference>
<dbReference type="EMBL" id="CP063310">
    <property type="protein sequence ID" value="QOS67934.1"/>
    <property type="molecule type" value="Genomic_DNA"/>
</dbReference>
<evidence type="ECO:0000313" key="9">
    <source>
        <dbReference type="Proteomes" id="UP000478463"/>
    </source>
</evidence>
<dbReference type="Gene3D" id="3.30.70.20">
    <property type="match status" value="2"/>
</dbReference>
<dbReference type="PANTHER" id="PTHR43122:SF1">
    <property type="entry name" value="IRON-SULFUR-BINDING PROTEIN"/>
    <property type="match status" value="1"/>
</dbReference>